<organism evidence="5 6">
    <name type="scientific">Phialemonium atrogriseum</name>
    <dbReference type="NCBI Taxonomy" id="1093897"/>
    <lineage>
        <taxon>Eukaryota</taxon>
        <taxon>Fungi</taxon>
        <taxon>Dikarya</taxon>
        <taxon>Ascomycota</taxon>
        <taxon>Pezizomycotina</taxon>
        <taxon>Sordariomycetes</taxon>
        <taxon>Sordariomycetidae</taxon>
        <taxon>Cephalothecales</taxon>
        <taxon>Cephalothecaceae</taxon>
        <taxon>Phialemonium</taxon>
    </lineage>
</organism>
<dbReference type="EMBL" id="MU839000">
    <property type="protein sequence ID" value="KAK1770409.1"/>
    <property type="molecule type" value="Genomic_DNA"/>
</dbReference>
<feature type="repeat" description="ANK" evidence="3">
    <location>
        <begin position="183"/>
        <end position="215"/>
    </location>
</feature>
<dbReference type="Gene3D" id="1.25.40.20">
    <property type="entry name" value="Ankyrin repeat-containing domain"/>
    <property type="match status" value="1"/>
</dbReference>
<evidence type="ECO:0000256" key="2">
    <source>
        <dbReference type="ARBA" id="ARBA00023043"/>
    </source>
</evidence>
<dbReference type="PROSITE" id="PS50297">
    <property type="entry name" value="ANK_REP_REGION"/>
    <property type="match status" value="3"/>
</dbReference>
<keyword evidence="2 3" id="KW-0040">ANK repeat</keyword>
<accession>A0AAJ0C592</accession>
<reference evidence="5" key="1">
    <citation type="submission" date="2023-06" db="EMBL/GenBank/DDBJ databases">
        <title>Genome-scale phylogeny and comparative genomics of the fungal order Sordariales.</title>
        <authorList>
            <consortium name="Lawrence Berkeley National Laboratory"/>
            <person name="Hensen N."/>
            <person name="Bonometti L."/>
            <person name="Westerberg I."/>
            <person name="Brannstrom I.O."/>
            <person name="Guillou S."/>
            <person name="Cros-Aarteil S."/>
            <person name="Calhoun S."/>
            <person name="Haridas S."/>
            <person name="Kuo A."/>
            <person name="Mondo S."/>
            <person name="Pangilinan J."/>
            <person name="Riley R."/>
            <person name="Labutti K."/>
            <person name="Andreopoulos B."/>
            <person name="Lipzen A."/>
            <person name="Chen C."/>
            <person name="Yanf M."/>
            <person name="Daum C."/>
            <person name="Ng V."/>
            <person name="Clum A."/>
            <person name="Steindorff A."/>
            <person name="Ohm R."/>
            <person name="Martin F."/>
            <person name="Silar P."/>
            <person name="Natvig D."/>
            <person name="Lalanne C."/>
            <person name="Gautier V."/>
            <person name="Ament-Velasquez S.L."/>
            <person name="Kruys A."/>
            <person name="Hutchinson M.I."/>
            <person name="Powell A.J."/>
            <person name="Barry K."/>
            <person name="Miller A.N."/>
            <person name="Grigoriev I.V."/>
            <person name="Debuchy R."/>
            <person name="Gladieux P."/>
            <person name="Thoren M.H."/>
            <person name="Johannesson H."/>
        </authorList>
    </citation>
    <scope>NUCLEOTIDE SEQUENCE</scope>
    <source>
        <strain evidence="5">8032-3</strain>
    </source>
</reference>
<dbReference type="Proteomes" id="UP001244011">
    <property type="component" value="Unassembled WGS sequence"/>
</dbReference>
<proteinExistence type="predicted"/>
<feature type="region of interest" description="Disordered" evidence="4">
    <location>
        <begin position="1"/>
        <end position="55"/>
    </location>
</feature>
<name>A0AAJ0C592_9PEZI</name>
<sequence>MRKSGSGVVSEQRKKQNREAQRTYRKSLIKRIEDLESRQGLNDSSPPDQSASINTEGTSLPLLAMGSNANDYQRDDVGLALSMNGLTTQSLARPVLHDSPFQYSSFLDAPCNEQAAFPSQESLAAYANSGSNMQPDNLRPGSGNGTVTLPKFPVIETKPAAVDSLASRDATLDKTWGPPACAVAGTALHVAIINDKESIVKLLLERRSDVNARAQQQEDALHLAVKCGQANIVRRILDAGADINSMDECGQTVLCKAIINGDEDMVRLLLDCGANVNQSIAYVIPHRISR</sequence>
<dbReference type="InterPro" id="IPR002110">
    <property type="entry name" value="Ankyrin_rpt"/>
</dbReference>
<comment type="caution">
    <text evidence="5">The sequence shown here is derived from an EMBL/GenBank/DDBJ whole genome shotgun (WGS) entry which is preliminary data.</text>
</comment>
<dbReference type="Pfam" id="PF12796">
    <property type="entry name" value="Ank_2"/>
    <property type="match status" value="1"/>
</dbReference>
<dbReference type="PANTHER" id="PTHR24198:SF165">
    <property type="entry name" value="ANKYRIN REPEAT-CONTAINING PROTEIN-RELATED"/>
    <property type="match status" value="1"/>
</dbReference>
<evidence type="ECO:0000256" key="3">
    <source>
        <dbReference type="PROSITE-ProRule" id="PRU00023"/>
    </source>
</evidence>
<protein>
    <submittedName>
        <fullName evidence="5">Ankyrin repeat-containing domain protein</fullName>
    </submittedName>
</protein>
<feature type="compositionally biased region" description="Polar residues" evidence="4">
    <location>
        <begin position="39"/>
        <end position="55"/>
    </location>
</feature>
<dbReference type="SMART" id="SM00248">
    <property type="entry name" value="ANK"/>
    <property type="match status" value="3"/>
</dbReference>
<dbReference type="GeneID" id="85310200"/>
<dbReference type="PANTHER" id="PTHR24198">
    <property type="entry name" value="ANKYRIN REPEAT AND PROTEIN KINASE DOMAIN-CONTAINING PROTEIN"/>
    <property type="match status" value="1"/>
</dbReference>
<evidence type="ECO:0000256" key="1">
    <source>
        <dbReference type="ARBA" id="ARBA00022737"/>
    </source>
</evidence>
<dbReference type="AlphaFoldDB" id="A0AAJ0C592"/>
<keyword evidence="1" id="KW-0677">Repeat</keyword>
<dbReference type="PROSITE" id="PS50088">
    <property type="entry name" value="ANK_REPEAT"/>
    <property type="match status" value="3"/>
</dbReference>
<dbReference type="SUPFAM" id="SSF48403">
    <property type="entry name" value="Ankyrin repeat"/>
    <property type="match status" value="1"/>
</dbReference>
<evidence type="ECO:0000256" key="4">
    <source>
        <dbReference type="SAM" id="MobiDB-lite"/>
    </source>
</evidence>
<feature type="repeat" description="ANK" evidence="3">
    <location>
        <begin position="216"/>
        <end position="248"/>
    </location>
</feature>
<evidence type="ECO:0000313" key="5">
    <source>
        <dbReference type="EMBL" id="KAK1770409.1"/>
    </source>
</evidence>
<dbReference type="RefSeq" id="XP_060286622.1">
    <property type="nucleotide sequence ID" value="XM_060427013.1"/>
</dbReference>
<feature type="compositionally biased region" description="Basic and acidic residues" evidence="4">
    <location>
        <begin position="11"/>
        <end position="22"/>
    </location>
</feature>
<feature type="repeat" description="ANK" evidence="3">
    <location>
        <begin position="249"/>
        <end position="281"/>
    </location>
</feature>
<keyword evidence="6" id="KW-1185">Reference proteome</keyword>
<dbReference type="InterPro" id="IPR036770">
    <property type="entry name" value="Ankyrin_rpt-contain_sf"/>
</dbReference>
<gene>
    <name evidence="5" type="ORF">QBC33DRAFT_527936</name>
</gene>
<evidence type="ECO:0000313" key="6">
    <source>
        <dbReference type="Proteomes" id="UP001244011"/>
    </source>
</evidence>
<dbReference type="Gene3D" id="1.20.5.170">
    <property type="match status" value="1"/>
</dbReference>
<dbReference type="CDD" id="cd14688">
    <property type="entry name" value="bZIP_YAP"/>
    <property type="match status" value="1"/>
</dbReference>